<dbReference type="Pfam" id="PF02581">
    <property type="entry name" value="TMP-TENI"/>
    <property type="match status" value="1"/>
</dbReference>
<dbReference type="CDD" id="cd00564">
    <property type="entry name" value="TMP_TenI"/>
    <property type="match status" value="1"/>
</dbReference>
<feature type="non-terminal residue" evidence="4">
    <location>
        <position position="1"/>
    </location>
</feature>
<evidence type="ECO:0000256" key="2">
    <source>
        <dbReference type="ARBA" id="ARBA00022946"/>
    </source>
</evidence>
<dbReference type="GO" id="GO:0009228">
    <property type="term" value="P:thiamine biosynthetic process"/>
    <property type="evidence" value="ECO:0007669"/>
    <property type="project" value="UniProtKB-KW"/>
</dbReference>
<accession>A0A8J2X006</accession>
<dbReference type="EMBL" id="CAKKNE010000004">
    <property type="protein sequence ID" value="CAH0372970.1"/>
    <property type="molecule type" value="Genomic_DNA"/>
</dbReference>
<dbReference type="SMART" id="SM00733">
    <property type="entry name" value="Mterf"/>
    <property type="match status" value="8"/>
</dbReference>
<organism evidence="4 5">
    <name type="scientific">Pelagomonas calceolata</name>
    <dbReference type="NCBI Taxonomy" id="35677"/>
    <lineage>
        <taxon>Eukaryota</taxon>
        <taxon>Sar</taxon>
        <taxon>Stramenopiles</taxon>
        <taxon>Ochrophyta</taxon>
        <taxon>Pelagophyceae</taxon>
        <taxon>Pelagomonadales</taxon>
        <taxon>Pelagomonadaceae</taxon>
        <taxon>Pelagomonas</taxon>
    </lineage>
</organism>
<comment type="similarity">
    <text evidence="1">Belongs to the mTERF family.</text>
</comment>
<dbReference type="InterPro" id="IPR013785">
    <property type="entry name" value="Aldolase_TIM"/>
</dbReference>
<protein>
    <recommendedName>
        <fullName evidence="3">Thiamine phosphate synthase/TenI domain-containing protein</fullName>
    </recommendedName>
</protein>
<proteinExistence type="inferred from homology"/>
<dbReference type="PANTHER" id="PTHR13068">
    <property type="entry name" value="CGI-12 PROTEIN-RELATED"/>
    <property type="match status" value="1"/>
</dbReference>
<dbReference type="Gene3D" id="1.25.70.10">
    <property type="entry name" value="Transcription termination factor 3, mitochondrial"/>
    <property type="match status" value="1"/>
</dbReference>
<sequence length="640" mass="70423">CKSRHSKKACVARHSGDPYCSDKVSTARAACSMAPQHALLLVTLLTDALHLPRRPLVFVTPPGWAAADRRADLERVARAAAKGGASLVQLRDADASRDELQSAAAAVRDALQGTDCSVVINGVEHLPERKWRAATERPNGPLGCSAHSVEAVLAAAALGADYVQLGTMFATQTHPGKIPEGPGLATECRRALDEREAPPLLIGVGGVDATNAAKLIEAGCDGVAVIRGISDARDPEAAARAICRALAGAGTRISKAAQNTRAETTAQNAADVRELMRTRLSMTEAELDRMVRRRPLGARATAEPKLDWLQTRLELSDAGLKKMVLMQPQLLTQSVEKMESNCDWLQRRLDLDDSGLKKVVLENPSLLAFSVEDNMAPKLNWLQDRLNLDAAQLKKVVLGRPSLLGYSVEDNMAPKLDWLQTRLELDAAQLKKLVVAQPTLLGYSVDANMAPTLDWLQTRLDLDDAGLRKVVLVKPQLLNYSVEDNMAPTLEWLQTRLDLDDEQLRKAVLRLPPLLGYSVEDNMAPKLEWLQTRLELDEAQLRKMVLTLPALLSYSAETNMAPKLAYLERETGLSRSELRDRVLIFPQIISYSLEKRYRPRLEACRAAGVDAEYVLTYVSKTDEKFYELLEKKKDAVGETM</sequence>
<dbReference type="InterPro" id="IPR003690">
    <property type="entry name" value="MTERF"/>
</dbReference>
<evidence type="ECO:0000313" key="4">
    <source>
        <dbReference type="EMBL" id="CAH0372970.1"/>
    </source>
</evidence>
<dbReference type="PANTHER" id="PTHR13068:SF112">
    <property type="entry name" value="TRANSCRIPTION TERMINATION FACTOR 3, MITOCHONDRIAL"/>
    <property type="match status" value="1"/>
</dbReference>
<dbReference type="InterPro" id="IPR036206">
    <property type="entry name" value="ThiamineP_synth_sf"/>
</dbReference>
<dbReference type="Gene3D" id="3.20.20.70">
    <property type="entry name" value="Aldolase class I"/>
    <property type="match status" value="1"/>
</dbReference>
<dbReference type="InterPro" id="IPR022998">
    <property type="entry name" value="ThiamineP_synth_TenI"/>
</dbReference>
<dbReference type="Pfam" id="PF02536">
    <property type="entry name" value="mTERF"/>
    <property type="match status" value="1"/>
</dbReference>
<keyword evidence="5" id="KW-1185">Reference proteome</keyword>
<name>A0A8J2X006_9STRA</name>
<gene>
    <name evidence="4" type="ORF">PECAL_4P01320</name>
</gene>
<dbReference type="GO" id="GO:0003676">
    <property type="term" value="F:nucleic acid binding"/>
    <property type="evidence" value="ECO:0007669"/>
    <property type="project" value="InterPro"/>
</dbReference>
<comment type="caution">
    <text evidence="4">The sequence shown here is derived from an EMBL/GenBank/DDBJ whole genome shotgun (WGS) entry which is preliminary data.</text>
</comment>
<evidence type="ECO:0000256" key="1">
    <source>
        <dbReference type="ARBA" id="ARBA00007692"/>
    </source>
</evidence>
<dbReference type="Proteomes" id="UP000789595">
    <property type="component" value="Unassembled WGS sequence"/>
</dbReference>
<dbReference type="OrthoDB" id="187447at2759"/>
<evidence type="ECO:0000313" key="5">
    <source>
        <dbReference type="Proteomes" id="UP000789595"/>
    </source>
</evidence>
<keyword evidence="2" id="KW-0809">Transit peptide</keyword>
<evidence type="ECO:0000259" key="3">
    <source>
        <dbReference type="Pfam" id="PF02581"/>
    </source>
</evidence>
<dbReference type="InterPro" id="IPR038538">
    <property type="entry name" value="MTERF_sf"/>
</dbReference>
<dbReference type="SUPFAM" id="SSF51391">
    <property type="entry name" value="Thiamin phosphate synthase"/>
    <property type="match status" value="1"/>
</dbReference>
<reference evidence="4" key="1">
    <citation type="submission" date="2021-11" db="EMBL/GenBank/DDBJ databases">
        <authorList>
            <consortium name="Genoscope - CEA"/>
            <person name="William W."/>
        </authorList>
    </citation>
    <scope>NUCLEOTIDE SEQUENCE</scope>
</reference>
<feature type="domain" description="Thiamine phosphate synthase/TenI" evidence="3">
    <location>
        <begin position="56"/>
        <end position="229"/>
    </location>
</feature>
<dbReference type="AlphaFoldDB" id="A0A8J2X006"/>